<organism evidence="1 2">
    <name type="scientific">Acinetobacter equi</name>
    <dbReference type="NCBI Taxonomy" id="1324350"/>
    <lineage>
        <taxon>Bacteria</taxon>
        <taxon>Pseudomonadati</taxon>
        <taxon>Pseudomonadota</taxon>
        <taxon>Gammaproteobacteria</taxon>
        <taxon>Moraxellales</taxon>
        <taxon>Moraxellaceae</taxon>
        <taxon>Acinetobacter</taxon>
    </lineage>
</organism>
<dbReference type="OrthoDB" id="2936081at2"/>
<keyword evidence="2" id="KW-1185">Reference proteome</keyword>
<name>A0A0N9W488_9GAMM</name>
<dbReference type="InterPro" id="IPR021284">
    <property type="entry name" value="DUF2750"/>
</dbReference>
<evidence type="ECO:0008006" key="3">
    <source>
        <dbReference type="Google" id="ProtNLM"/>
    </source>
</evidence>
<accession>A0A0N9W488</accession>
<dbReference type="KEGG" id="aei:AOY20_10540"/>
<evidence type="ECO:0000313" key="2">
    <source>
        <dbReference type="Proteomes" id="UP000064939"/>
    </source>
</evidence>
<proteinExistence type="predicted"/>
<sequence length="121" mass="14535">MHKIQYLRPLPKEHFLKISILKFLMYTGSLWGLYYNGWAMTSDQDDHIFPFWLTSLQAKKYSKKYWPNYSPRKITPENFQQALLPTLNRLNALPTLYHTGQRFKLSCHQMAYLFFNQPQTV</sequence>
<dbReference type="Pfam" id="PF11042">
    <property type="entry name" value="DUF2750"/>
    <property type="match status" value="1"/>
</dbReference>
<evidence type="ECO:0000313" key="1">
    <source>
        <dbReference type="EMBL" id="ALH95935.1"/>
    </source>
</evidence>
<protein>
    <recommendedName>
        <fullName evidence="3">DUF2750 domain-containing protein</fullName>
    </recommendedName>
</protein>
<gene>
    <name evidence="1" type="ORF">AOY20_10540</name>
</gene>
<dbReference type="AlphaFoldDB" id="A0A0N9W488"/>
<reference evidence="1 2" key="1">
    <citation type="journal article" date="2015" name="Int. J. Syst. Evol. Microbiol.">
        <title>Acinetobacter equi sp. nov. isolated from horse faeces.</title>
        <authorList>
            <person name="Poppel M.T."/>
            <person name="Skiebe E."/>
            <person name="Laue M."/>
            <person name="Bergmann H."/>
            <person name="Ebersberger I."/>
            <person name="Garn T."/>
            <person name="Fruth A."/>
            <person name="Baumgardt S."/>
            <person name="Busse H.J."/>
            <person name="Wilharm G."/>
        </authorList>
    </citation>
    <scope>NUCLEOTIDE SEQUENCE [LARGE SCALE GENOMIC DNA]</scope>
    <source>
        <strain evidence="1 2">114</strain>
    </source>
</reference>
<dbReference type="Proteomes" id="UP000064939">
    <property type="component" value="Chromosome"/>
</dbReference>
<dbReference type="EMBL" id="CP012808">
    <property type="protein sequence ID" value="ALH95935.1"/>
    <property type="molecule type" value="Genomic_DNA"/>
</dbReference>
<dbReference type="RefSeq" id="WP_054581823.1">
    <property type="nucleotide sequence ID" value="NZ_CP012808.1"/>
</dbReference>
<dbReference type="STRING" id="1324350.AOY20_10540"/>